<evidence type="ECO:0000313" key="2">
    <source>
        <dbReference type="Proteomes" id="UP001521785"/>
    </source>
</evidence>
<protein>
    <submittedName>
        <fullName evidence="1">Uncharacterized protein</fullName>
    </submittedName>
</protein>
<gene>
    <name evidence="1" type="ORF">SLS60_007424</name>
</gene>
<reference evidence="1 2" key="1">
    <citation type="submission" date="2024-02" db="EMBL/GenBank/DDBJ databases">
        <title>De novo assembly and annotation of 12 fungi associated with fruit tree decline syndrome in Ontario, Canada.</title>
        <authorList>
            <person name="Sulman M."/>
            <person name="Ellouze W."/>
            <person name="Ilyukhin E."/>
        </authorList>
    </citation>
    <scope>NUCLEOTIDE SEQUENCE [LARGE SCALE GENOMIC DNA]</scope>
    <source>
        <strain evidence="1 2">M42-189</strain>
    </source>
</reference>
<organism evidence="1 2">
    <name type="scientific">Paraconiothyrium brasiliense</name>
    <dbReference type="NCBI Taxonomy" id="300254"/>
    <lineage>
        <taxon>Eukaryota</taxon>
        <taxon>Fungi</taxon>
        <taxon>Dikarya</taxon>
        <taxon>Ascomycota</taxon>
        <taxon>Pezizomycotina</taxon>
        <taxon>Dothideomycetes</taxon>
        <taxon>Pleosporomycetidae</taxon>
        <taxon>Pleosporales</taxon>
        <taxon>Massarineae</taxon>
        <taxon>Didymosphaeriaceae</taxon>
        <taxon>Paraconiothyrium</taxon>
    </lineage>
</organism>
<sequence length="397" mass="44835">MSLPDLTIPTTFPWISPYLRFNDIWKPTREILPPALQGILYHYEYTTSLTLADEDPAKAAWQSVVPDLAAKHKFLVHNILAVASLHLARLHCRGPERRAMTDLAASQMNKAIQGFRPQLDDINADNAAALFASSTLTAVYFFRTATQELEDIRASVLQGTIAPPPYVVDRMLAATLRTIWGLRGPWTVLVPGWDHVVKGELNVIANRHWWPKDRRPKSAMAIEEDQRLADLEKLWHGGRDPSPDADTLTSALFYLRETYALVSELVIAENQYPFLTSVDYAFSDEAGKIVQMKDRGAIFVWAVRISRDFIRLLERKNKYALVILAHFAVLAGRVRNVWWLEGMGANFIITVAIALGRENWHLIDWPVKQVNVDLEQAFSAKLDLLEGAPGEMAMEVV</sequence>
<dbReference type="Pfam" id="PF11951">
    <property type="entry name" value="Fungal_trans_2"/>
    <property type="match status" value="1"/>
</dbReference>
<dbReference type="InterPro" id="IPR021858">
    <property type="entry name" value="Fun_TF"/>
</dbReference>
<comment type="caution">
    <text evidence="1">The sequence shown here is derived from an EMBL/GenBank/DDBJ whole genome shotgun (WGS) entry which is preliminary data.</text>
</comment>
<name>A0ABR3R5B6_9PLEO</name>
<dbReference type="PANTHER" id="PTHR47784">
    <property type="entry name" value="STEROL UPTAKE CONTROL PROTEIN 2"/>
    <property type="match status" value="1"/>
</dbReference>
<keyword evidence="2" id="KW-1185">Reference proteome</keyword>
<accession>A0ABR3R5B6</accession>
<proteinExistence type="predicted"/>
<dbReference type="EMBL" id="JAKJXO020000010">
    <property type="protein sequence ID" value="KAL1599621.1"/>
    <property type="molecule type" value="Genomic_DNA"/>
</dbReference>
<dbReference type="InterPro" id="IPR053157">
    <property type="entry name" value="Sterol_Uptake_Regulator"/>
</dbReference>
<dbReference type="Proteomes" id="UP001521785">
    <property type="component" value="Unassembled WGS sequence"/>
</dbReference>
<evidence type="ECO:0000313" key="1">
    <source>
        <dbReference type="EMBL" id="KAL1599621.1"/>
    </source>
</evidence>
<dbReference type="PANTHER" id="PTHR47784:SF5">
    <property type="entry name" value="STEROL UPTAKE CONTROL PROTEIN 2"/>
    <property type="match status" value="1"/>
</dbReference>